<keyword evidence="5" id="KW-0227">DNA damage</keyword>
<evidence type="ECO:0000313" key="15">
    <source>
        <dbReference type="EMBL" id="MBB6335027.1"/>
    </source>
</evidence>
<dbReference type="PROSITE" id="PS00211">
    <property type="entry name" value="ABC_TRANSPORTER_1"/>
    <property type="match status" value="2"/>
</dbReference>
<evidence type="ECO:0000256" key="5">
    <source>
        <dbReference type="ARBA" id="ARBA00022763"/>
    </source>
</evidence>
<dbReference type="Gene3D" id="1.10.8.280">
    <property type="entry name" value="ABC transporter ATPase domain-like"/>
    <property type="match status" value="1"/>
</dbReference>
<dbReference type="PANTHER" id="PTHR43152:SF2">
    <property type="entry name" value="DRUG RESISTANCE ABC TRANSPORTER"/>
    <property type="match status" value="1"/>
</dbReference>
<keyword evidence="4" id="KW-0547">Nucleotide-binding</keyword>
<organism evidence="15 16">
    <name type="scientific">Schaalia hyovaginalis</name>
    <dbReference type="NCBI Taxonomy" id="29316"/>
    <lineage>
        <taxon>Bacteria</taxon>
        <taxon>Bacillati</taxon>
        <taxon>Actinomycetota</taxon>
        <taxon>Actinomycetes</taxon>
        <taxon>Actinomycetales</taxon>
        <taxon>Actinomycetaceae</taxon>
        <taxon>Schaalia</taxon>
    </lineage>
</organism>
<keyword evidence="7" id="KW-0067">ATP-binding</keyword>
<dbReference type="SUPFAM" id="SSF52540">
    <property type="entry name" value="P-loop containing nucleoside triphosphate hydrolases"/>
    <property type="match status" value="2"/>
</dbReference>
<dbReference type="AlphaFoldDB" id="A0A923E573"/>
<dbReference type="InterPro" id="IPR003959">
    <property type="entry name" value="ATPase_AAA_core"/>
</dbReference>
<feature type="domain" description="ABC transporter" evidence="14">
    <location>
        <begin position="134"/>
        <end position="463"/>
    </location>
</feature>
<evidence type="ECO:0000256" key="4">
    <source>
        <dbReference type="ARBA" id="ARBA00022741"/>
    </source>
</evidence>
<evidence type="ECO:0000256" key="6">
    <source>
        <dbReference type="ARBA" id="ARBA00022769"/>
    </source>
</evidence>
<keyword evidence="10" id="KW-0234">DNA repair</keyword>
<keyword evidence="9" id="KW-0238">DNA-binding</keyword>
<evidence type="ECO:0000256" key="11">
    <source>
        <dbReference type="ARBA" id="ARBA00038000"/>
    </source>
</evidence>
<keyword evidence="8" id="KW-0267">Excision nuclease</keyword>
<dbReference type="PANTHER" id="PTHR43152">
    <property type="entry name" value="UVRABC SYSTEM PROTEIN A"/>
    <property type="match status" value="1"/>
</dbReference>
<accession>A0A923E573</accession>
<dbReference type="Proteomes" id="UP000617426">
    <property type="component" value="Unassembled WGS sequence"/>
</dbReference>
<dbReference type="InterPro" id="IPR027417">
    <property type="entry name" value="P-loop_NTPase"/>
</dbReference>
<gene>
    <name evidence="15" type="ORF">HD592_001592</name>
</gene>
<proteinExistence type="inferred from homology"/>
<dbReference type="GO" id="GO:0005524">
    <property type="term" value="F:ATP binding"/>
    <property type="evidence" value="ECO:0007669"/>
    <property type="project" value="UniProtKB-KW"/>
</dbReference>
<dbReference type="Gene3D" id="1.20.1580.10">
    <property type="entry name" value="ABC transporter ATPase like domain"/>
    <property type="match status" value="2"/>
</dbReference>
<reference evidence="15" key="1">
    <citation type="submission" date="2020-08" db="EMBL/GenBank/DDBJ databases">
        <title>Sequencing the genomes of 1000 actinobacteria strains.</title>
        <authorList>
            <person name="Klenk H.-P."/>
        </authorList>
    </citation>
    <scope>NUCLEOTIDE SEQUENCE</scope>
    <source>
        <strain evidence="15">DSM 10695</strain>
    </source>
</reference>
<dbReference type="EMBL" id="JACHMK010000001">
    <property type="protein sequence ID" value="MBB6335027.1"/>
    <property type="molecule type" value="Genomic_DNA"/>
</dbReference>
<dbReference type="Pfam" id="PF13304">
    <property type="entry name" value="AAA_21"/>
    <property type="match status" value="1"/>
</dbReference>
<evidence type="ECO:0000313" key="16">
    <source>
        <dbReference type="Proteomes" id="UP000617426"/>
    </source>
</evidence>
<evidence type="ECO:0000256" key="1">
    <source>
        <dbReference type="ARBA" id="ARBA00004496"/>
    </source>
</evidence>
<comment type="similarity">
    <text evidence="11">Belongs to the ABC transporter superfamily. UvrA family.</text>
</comment>
<dbReference type="GO" id="GO:0004518">
    <property type="term" value="F:nuclease activity"/>
    <property type="evidence" value="ECO:0007669"/>
    <property type="project" value="UniProtKB-KW"/>
</dbReference>
<dbReference type="Gene3D" id="3.40.50.300">
    <property type="entry name" value="P-loop containing nucleotide triphosphate hydrolases"/>
    <property type="match status" value="3"/>
</dbReference>
<sequence length="798" mass="82789">MTDTAGSGFIRVRGARENNLKSVDLDIPKHRLTVFTGVSGSGKSSLVHDTIAAEATRQLNATHTAFIQGMLDTPPSPDVDSLTGITATIELDQEPMGANPRSTVGTATDVDAMLRVLFSRAAEPRIGGPKAYSFNVPSVSGAGAIKEVKGGREVVSRASFSITGGMCPRCEGRGSVSDIDLAALYDKTLSINEGAILIPGFKVGGWSVRQYAESGLFPADQPIAGFTNRQLEDLLYAEGKKVRVAEINMTYMGLVPRVRQSLLSKDPESLQPHMRAFVDRLATFQTCPECAGTRLSEGARTSRIGGLSIADASAMQVSDLAAWVASLDIPEAGPLLARLGTALDAMVTIGLGYLSLSRSTGSLSGGESQRVRLVRQMGSSLSDLTYVFDEPTTGLHPHDVARMNTLLKGLRDQGNTVLIIEHDPATIAIADHVVDMGPGAGASGGRVVYEGDVAGLAASGTKTGAHLAVPARLKGAAALREPGGALRIEGARTHNLDGVSVDVPLGMLVAVTGVAGSGKSSLIPGSLPKGADATVITQEAIKGSARSNAATWTGMLEPIRKAFAKAHGVKPALFSANSEGACPQCKGLGVITTELGFMESVSATCDACQGRRFDAAVLEYRLGGLSIADVLDLSAARAAEFFARKESRVAAAARLAEGIAAVGLGYLGIGQPLSTLSGGERQRLKLAVALGSDAPILVLDEPTTGLHPADVDALVDVFDRIVDEGRSVILVEHDPAVIARADWVIDLGPGAGTQGGRIVFEGRPADLASCSRSLTGHHLALALEGAELRDGALDGPGR</sequence>
<name>A0A923E573_9ACTO</name>
<comment type="subcellular location">
    <subcellularLocation>
        <location evidence="1">Cytoplasm</location>
    </subcellularLocation>
</comment>
<feature type="domain" description="ABC transporter" evidence="14">
    <location>
        <begin position="479"/>
        <end position="774"/>
    </location>
</feature>
<evidence type="ECO:0000256" key="13">
    <source>
        <dbReference type="ARBA" id="ARBA00042156"/>
    </source>
</evidence>
<dbReference type="GO" id="GO:0016887">
    <property type="term" value="F:ATP hydrolysis activity"/>
    <property type="evidence" value="ECO:0007669"/>
    <property type="project" value="InterPro"/>
</dbReference>
<evidence type="ECO:0000256" key="8">
    <source>
        <dbReference type="ARBA" id="ARBA00022881"/>
    </source>
</evidence>
<evidence type="ECO:0000256" key="10">
    <source>
        <dbReference type="ARBA" id="ARBA00023204"/>
    </source>
</evidence>
<dbReference type="InterPro" id="IPR003439">
    <property type="entry name" value="ABC_transporter-like_ATP-bd"/>
</dbReference>
<dbReference type="RefSeq" id="WP_246430003.1">
    <property type="nucleotide sequence ID" value="NZ_JACHMK010000001.1"/>
</dbReference>
<evidence type="ECO:0000256" key="2">
    <source>
        <dbReference type="ARBA" id="ARBA00022490"/>
    </source>
</evidence>
<dbReference type="GO" id="GO:0006281">
    <property type="term" value="P:DNA repair"/>
    <property type="evidence" value="ECO:0007669"/>
    <property type="project" value="UniProtKB-KW"/>
</dbReference>
<evidence type="ECO:0000256" key="9">
    <source>
        <dbReference type="ARBA" id="ARBA00023125"/>
    </source>
</evidence>
<dbReference type="InterPro" id="IPR017871">
    <property type="entry name" value="ABC_transporter-like_CS"/>
</dbReference>
<comment type="caution">
    <text evidence="15">The sequence shown here is derived from an EMBL/GenBank/DDBJ whole genome shotgun (WGS) entry which is preliminary data.</text>
</comment>
<dbReference type="GO" id="GO:0003677">
    <property type="term" value="F:DNA binding"/>
    <property type="evidence" value="ECO:0007669"/>
    <property type="project" value="UniProtKB-KW"/>
</dbReference>
<evidence type="ECO:0000256" key="3">
    <source>
        <dbReference type="ARBA" id="ARBA00022737"/>
    </source>
</evidence>
<keyword evidence="6" id="KW-0228">DNA excision</keyword>
<protein>
    <recommendedName>
        <fullName evidence="12">UvrABC system protein A</fullName>
    </recommendedName>
    <alternativeName>
        <fullName evidence="13">Excinuclease ABC subunit A</fullName>
    </alternativeName>
</protein>
<evidence type="ECO:0000256" key="7">
    <source>
        <dbReference type="ARBA" id="ARBA00022840"/>
    </source>
</evidence>
<keyword evidence="2" id="KW-0963">Cytoplasm</keyword>
<evidence type="ECO:0000259" key="14">
    <source>
        <dbReference type="PROSITE" id="PS50893"/>
    </source>
</evidence>
<keyword evidence="16" id="KW-1185">Reference proteome</keyword>
<dbReference type="PROSITE" id="PS50893">
    <property type="entry name" value="ABC_TRANSPORTER_2"/>
    <property type="match status" value="2"/>
</dbReference>
<dbReference type="InterPro" id="IPR003593">
    <property type="entry name" value="AAA+_ATPase"/>
</dbReference>
<dbReference type="SMART" id="SM00382">
    <property type="entry name" value="AAA"/>
    <property type="match status" value="2"/>
</dbReference>
<keyword evidence="3" id="KW-0677">Repeat</keyword>
<evidence type="ECO:0000256" key="12">
    <source>
        <dbReference type="ARBA" id="ARBA00039316"/>
    </source>
</evidence>
<dbReference type="GO" id="GO:0005737">
    <property type="term" value="C:cytoplasm"/>
    <property type="evidence" value="ECO:0007669"/>
    <property type="project" value="UniProtKB-SubCell"/>
</dbReference>